<sequence>MRNIDEYSTLPIVVSTHSTLEVRQDSTLEVRQNAADGLEHHLETGLHTVETPSQKILYEKPHTESVVPSPPPSTKKRGWLRRRNMIIGSLVLIIVIFGAVLGGVLGSRSSNSDSHSHSEETGSSGDSPTSTTSLAASSIPTDAAIASTGWRTGDSHISFLAHGMSDDSLVFSIGSNDGADEWRRLQSLSPEYTIQEGSFIALTGVPYRRPNTDTVRMVAMFYLNESSVVNGLQYRITGEGSSEGFIRHRINDDRFVAQRDSTLAAYWPYIVFQSPNADVELLFFDGRNPWTSTRLPTAIDGTRLAVVPTSRSANNITWDG</sequence>
<reference evidence="3" key="1">
    <citation type="journal article" date="2021" name="Nat. Commun.">
        <title>Genetic determinants of endophytism in the Arabidopsis root mycobiome.</title>
        <authorList>
            <person name="Mesny F."/>
            <person name="Miyauchi S."/>
            <person name="Thiergart T."/>
            <person name="Pickel B."/>
            <person name="Atanasova L."/>
            <person name="Karlsson M."/>
            <person name="Huettel B."/>
            <person name="Barry K.W."/>
            <person name="Haridas S."/>
            <person name="Chen C."/>
            <person name="Bauer D."/>
            <person name="Andreopoulos W."/>
            <person name="Pangilinan J."/>
            <person name="LaButti K."/>
            <person name="Riley R."/>
            <person name="Lipzen A."/>
            <person name="Clum A."/>
            <person name="Drula E."/>
            <person name="Henrissat B."/>
            <person name="Kohler A."/>
            <person name="Grigoriev I.V."/>
            <person name="Martin F.M."/>
            <person name="Hacquard S."/>
        </authorList>
    </citation>
    <scope>NUCLEOTIDE SEQUENCE</scope>
    <source>
        <strain evidence="3">MPI-CAGE-CH-0235</strain>
    </source>
</reference>
<name>A0A8K0WVN6_9HYPO</name>
<evidence type="ECO:0000313" key="4">
    <source>
        <dbReference type="Proteomes" id="UP000813444"/>
    </source>
</evidence>
<evidence type="ECO:0000313" key="3">
    <source>
        <dbReference type="EMBL" id="KAH7325622.1"/>
    </source>
</evidence>
<proteinExistence type="predicted"/>
<keyword evidence="2" id="KW-1133">Transmembrane helix</keyword>
<feature type="region of interest" description="Disordered" evidence="1">
    <location>
        <begin position="108"/>
        <end position="136"/>
    </location>
</feature>
<organism evidence="3 4">
    <name type="scientific">Stachybotrys elegans</name>
    <dbReference type="NCBI Taxonomy" id="80388"/>
    <lineage>
        <taxon>Eukaryota</taxon>
        <taxon>Fungi</taxon>
        <taxon>Dikarya</taxon>
        <taxon>Ascomycota</taxon>
        <taxon>Pezizomycotina</taxon>
        <taxon>Sordariomycetes</taxon>
        <taxon>Hypocreomycetidae</taxon>
        <taxon>Hypocreales</taxon>
        <taxon>Stachybotryaceae</taxon>
        <taxon>Stachybotrys</taxon>
    </lineage>
</organism>
<evidence type="ECO:0000256" key="1">
    <source>
        <dbReference type="SAM" id="MobiDB-lite"/>
    </source>
</evidence>
<gene>
    <name evidence="3" type="ORF">B0I35DRAFT_474374</name>
</gene>
<keyword evidence="4" id="KW-1185">Reference proteome</keyword>
<dbReference type="AlphaFoldDB" id="A0A8K0WVN6"/>
<dbReference type="OrthoDB" id="3800077at2759"/>
<protein>
    <recommendedName>
        <fullName evidence="5">Fucose-specific lectin</fullName>
    </recommendedName>
</protein>
<keyword evidence="2" id="KW-0812">Transmembrane</keyword>
<accession>A0A8K0WVN6</accession>
<evidence type="ECO:0008006" key="5">
    <source>
        <dbReference type="Google" id="ProtNLM"/>
    </source>
</evidence>
<keyword evidence="2" id="KW-0472">Membrane</keyword>
<dbReference type="Gene3D" id="2.120.10.70">
    <property type="entry name" value="Fucose-specific lectin"/>
    <property type="match status" value="1"/>
</dbReference>
<dbReference type="Proteomes" id="UP000813444">
    <property type="component" value="Unassembled WGS sequence"/>
</dbReference>
<feature type="compositionally biased region" description="Low complexity" evidence="1">
    <location>
        <begin position="121"/>
        <end position="136"/>
    </location>
</feature>
<feature type="transmembrane region" description="Helical" evidence="2">
    <location>
        <begin position="85"/>
        <end position="106"/>
    </location>
</feature>
<evidence type="ECO:0000256" key="2">
    <source>
        <dbReference type="SAM" id="Phobius"/>
    </source>
</evidence>
<comment type="caution">
    <text evidence="3">The sequence shown here is derived from an EMBL/GenBank/DDBJ whole genome shotgun (WGS) entry which is preliminary data.</text>
</comment>
<dbReference type="EMBL" id="JAGPNK010000002">
    <property type="protein sequence ID" value="KAH7325622.1"/>
    <property type="molecule type" value="Genomic_DNA"/>
</dbReference>